<feature type="domain" description="VIT" evidence="1">
    <location>
        <begin position="1"/>
        <end position="100"/>
    </location>
</feature>
<protein>
    <recommendedName>
        <fullName evidence="1">VIT domain-containing protein</fullName>
    </recommendedName>
</protein>
<keyword evidence="3" id="KW-1185">Reference proteome</keyword>
<name>A0A9D3NAI3_9TELE</name>
<dbReference type="Pfam" id="PF08487">
    <property type="entry name" value="VIT"/>
    <property type="match status" value="1"/>
</dbReference>
<dbReference type="PANTHER" id="PTHR10338:SF115">
    <property type="entry name" value="INTER-ALPHA-TRYPSIN INHIBITOR HEAVY CHAIN H3"/>
    <property type="match status" value="1"/>
</dbReference>
<comment type="caution">
    <text evidence="2">The sequence shown here is derived from an EMBL/GenBank/DDBJ whole genome shotgun (WGS) entry which is preliminary data.</text>
</comment>
<accession>A0A9D3NAI3</accession>
<organism evidence="2 3">
    <name type="scientific">Hemibagrus wyckioides</name>
    <dbReference type="NCBI Taxonomy" id="337641"/>
    <lineage>
        <taxon>Eukaryota</taxon>
        <taxon>Metazoa</taxon>
        <taxon>Chordata</taxon>
        <taxon>Craniata</taxon>
        <taxon>Vertebrata</taxon>
        <taxon>Euteleostomi</taxon>
        <taxon>Actinopterygii</taxon>
        <taxon>Neopterygii</taxon>
        <taxon>Teleostei</taxon>
        <taxon>Ostariophysi</taxon>
        <taxon>Siluriformes</taxon>
        <taxon>Bagridae</taxon>
        <taxon>Hemibagrus</taxon>
    </lineage>
</organism>
<evidence type="ECO:0000313" key="3">
    <source>
        <dbReference type="Proteomes" id="UP000824219"/>
    </source>
</evidence>
<dbReference type="EMBL" id="JAHKSW010000021">
    <property type="protein sequence ID" value="KAG7319216.1"/>
    <property type="molecule type" value="Genomic_DNA"/>
</dbReference>
<gene>
    <name evidence="2" type="ORF">KOW79_017690</name>
</gene>
<proteinExistence type="predicted"/>
<dbReference type="OrthoDB" id="299997at2759"/>
<evidence type="ECO:0000259" key="1">
    <source>
        <dbReference type="SMART" id="SM00609"/>
    </source>
</evidence>
<dbReference type="InterPro" id="IPR050934">
    <property type="entry name" value="ITIH"/>
</dbReference>
<reference evidence="2 3" key="1">
    <citation type="submission" date="2021-06" db="EMBL/GenBank/DDBJ databases">
        <title>Chromosome-level genome assembly of the red-tail catfish (Hemibagrus wyckioides).</title>
        <authorList>
            <person name="Shao F."/>
        </authorList>
    </citation>
    <scope>NUCLEOTIDE SEQUENCE [LARGE SCALE GENOMIC DNA]</scope>
    <source>
        <strain evidence="2">EC202008001</strain>
        <tissue evidence="2">Blood</tissue>
    </source>
</reference>
<evidence type="ECO:0000313" key="2">
    <source>
        <dbReference type="EMBL" id="KAG7319216.1"/>
    </source>
</evidence>
<dbReference type="InterPro" id="IPR013694">
    <property type="entry name" value="VIT"/>
</dbReference>
<dbReference type="AlphaFoldDB" id="A0A9D3NAI3"/>
<dbReference type="SMART" id="SM00609">
    <property type="entry name" value="VIT"/>
    <property type="match status" value="1"/>
</dbReference>
<dbReference type="PANTHER" id="PTHR10338">
    <property type="entry name" value="INTER-ALPHA-TRYPSIN INHIBITOR HEAVY CHAIN FAMILY MEMBER"/>
    <property type="match status" value="1"/>
</dbReference>
<dbReference type="Proteomes" id="UP000824219">
    <property type="component" value="Linkage Group LG21"/>
</dbReference>
<sequence length="125" mass="14246">MQKVKINCIVTSRIAHTVMTSTALNKANISQEFYFEVELPKTAFITNFSIGFEIVVAGRLNDSQQNTFLVEVSAQMLEEAFVVQGEANAGEWVVTFPEQENIFGDFTERLWAYLTIQQLLNKQYI</sequence>